<protein>
    <submittedName>
        <fullName evidence="8">AMP-dependent synthetase</fullName>
    </submittedName>
</protein>
<dbReference type="PANTHER" id="PTHR43605:SF10">
    <property type="entry name" value="ACYL-COA SYNTHETASE MEDIUM CHAIN FAMILY MEMBER 3"/>
    <property type="match status" value="1"/>
</dbReference>
<dbReference type="InterPro" id="IPR025110">
    <property type="entry name" value="AMP-bd_C"/>
</dbReference>
<organism evidence="8 9">
    <name type="scientific">Streptomyces hygroscopicus</name>
    <dbReference type="NCBI Taxonomy" id="1912"/>
    <lineage>
        <taxon>Bacteria</taxon>
        <taxon>Bacillati</taxon>
        <taxon>Actinomycetota</taxon>
        <taxon>Actinomycetes</taxon>
        <taxon>Kitasatosporales</taxon>
        <taxon>Streptomycetaceae</taxon>
        <taxon>Streptomyces</taxon>
        <taxon>Streptomyces violaceusniger group</taxon>
    </lineage>
</organism>
<dbReference type="Gene3D" id="3.40.50.12780">
    <property type="entry name" value="N-terminal domain of ligase-like"/>
    <property type="match status" value="1"/>
</dbReference>
<dbReference type="InterPro" id="IPR042099">
    <property type="entry name" value="ANL_N_sf"/>
</dbReference>
<feature type="domain" description="AMP-binding enzyme C-terminal" evidence="7">
    <location>
        <begin position="450"/>
        <end position="528"/>
    </location>
</feature>
<keyword evidence="9" id="KW-1185">Reference proteome</keyword>
<dbReference type="InterPro" id="IPR045851">
    <property type="entry name" value="AMP-bd_C_sf"/>
</dbReference>
<dbReference type="PANTHER" id="PTHR43605">
    <property type="entry name" value="ACYL-COENZYME A SYNTHETASE"/>
    <property type="match status" value="1"/>
</dbReference>
<evidence type="ECO:0000313" key="9">
    <source>
        <dbReference type="Proteomes" id="UP001054854"/>
    </source>
</evidence>
<dbReference type="Proteomes" id="UP001054854">
    <property type="component" value="Unassembled WGS sequence"/>
</dbReference>
<gene>
    <name evidence="8" type="ORF">TPA0910_78040</name>
</gene>
<evidence type="ECO:0000256" key="5">
    <source>
        <dbReference type="SAM" id="MobiDB-lite"/>
    </source>
</evidence>
<evidence type="ECO:0000256" key="1">
    <source>
        <dbReference type="ARBA" id="ARBA00006432"/>
    </source>
</evidence>
<feature type="domain" description="AMP-dependent synthetase/ligase" evidence="6">
    <location>
        <begin position="29"/>
        <end position="384"/>
    </location>
</feature>
<name>A0ABQ3UCN2_STRHY</name>
<evidence type="ECO:0000259" key="7">
    <source>
        <dbReference type="Pfam" id="PF13193"/>
    </source>
</evidence>
<evidence type="ECO:0000256" key="4">
    <source>
        <dbReference type="ARBA" id="ARBA00022840"/>
    </source>
</evidence>
<evidence type="ECO:0000256" key="3">
    <source>
        <dbReference type="ARBA" id="ARBA00022741"/>
    </source>
</evidence>
<dbReference type="InterPro" id="IPR000873">
    <property type="entry name" value="AMP-dep_synth/lig_dom"/>
</dbReference>
<comment type="similarity">
    <text evidence="1">Belongs to the ATP-dependent AMP-binding enzyme family.</text>
</comment>
<evidence type="ECO:0000313" key="8">
    <source>
        <dbReference type="EMBL" id="GHJ33371.1"/>
    </source>
</evidence>
<comment type="caution">
    <text evidence="8">The sequence shown here is derived from an EMBL/GenBank/DDBJ whole genome shotgun (WGS) entry which is preliminary data.</text>
</comment>
<proteinExistence type="inferred from homology"/>
<keyword evidence="3" id="KW-0547">Nucleotide-binding</keyword>
<accession>A0ABQ3UCN2</accession>
<reference evidence="8" key="1">
    <citation type="submission" date="2024-05" db="EMBL/GenBank/DDBJ databases">
        <title>Whole genome shotgun sequence of Streptomyces hygroscopicus NBRC 113678.</title>
        <authorList>
            <person name="Komaki H."/>
            <person name="Tamura T."/>
        </authorList>
    </citation>
    <scope>NUCLEOTIDE SEQUENCE</scope>
    <source>
        <strain evidence="8">N11-34</strain>
    </source>
</reference>
<keyword evidence="4" id="KW-0067">ATP-binding</keyword>
<dbReference type="SUPFAM" id="SSF56801">
    <property type="entry name" value="Acetyl-CoA synthetase-like"/>
    <property type="match status" value="1"/>
</dbReference>
<dbReference type="InterPro" id="IPR051087">
    <property type="entry name" value="Mitochondrial_ACSM"/>
</dbReference>
<keyword evidence="2" id="KW-0436">Ligase</keyword>
<dbReference type="EMBL" id="BNEK01000005">
    <property type="protein sequence ID" value="GHJ33371.1"/>
    <property type="molecule type" value="Genomic_DNA"/>
</dbReference>
<evidence type="ECO:0000256" key="2">
    <source>
        <dbReference type="ARBA" id="ARBA00022598"/>
    </source>
</evidence>
<sequence>MTSPEQRMADLLKTFGEPAANTAYLLCDSHPEDAVAFTVVGKDMTGHDMTYGELRDRSSRMAAALAALGVGVGDRVATLMGKSAELLVASLAIWRLGAVQVPLFTAFAPPAIAMRVTGNDTKIVITDAGQRPKLDPESGFPGERPWRIVTAGPVTGDDLSFAELVEGHAPLAEPVAVGGDGLIAELFTSGTSGTPKAVPIPLRAVASFTMYQEFGLDHRPTDVFWNAADPGWAYGLYFAIIGPLALGRRALLLNDLFSAESTWEVLSRFGVTNFTAGPTVYRKLRGSGIPAPGDLRLRCCSAAGEPLPPDVVDWAQETLGVPVRDHYGSTECGMVVAHAWHPALRDELKRGSMGRPLPGWEVKVLREDTNSALAATDAPGRVVVDIAESPLMWFTGYRDAPEQTAEKFSPDGRWFYTGDTASRDAEGDLFFSGRGDDVILMAGYRIGPFEVETVLLEHDAVVEAAVVGVPHEEYGEVVEAFVVPRPGAEAGEALAAELQQLVREQYAKHAYPRRVHFVDELPKTSSGKTQRFLLRPQPTTSPRRR</sequence>
<dbReference type="Pfam" id="PF13193">
    <property type="entry name" value="AMP-binding_C"/>
    <property type="match status" value="1"/>
</dbReference>
<dbReference type="RefSeq" id="WP_079080260.1">
    <property type="nucleotide sequence ID" value="NZ_BBON01000081.1"/>
</dbReference>
<dbReference type="Gene3D" id="3.30.300.30">
    <property type="match status" value="1"/>
</dbReference>
<dbReference type="Pfam" id="PF00501">
    <property type="entry name" value="AMP-binding"/>
    <property type="match status" value="1"/>
</dbReference>
<feature type="region of interest" description="Disordered" evidence="5">
    <location>
        <begin position="524"/>
        <end position="545"/>
    </location>
</feature>
<evidence type="ECO:0000259" key="6">
    <source>
        <dbReference type="Pfam" id="PF00501"/>
    </source>
</evidence>